<dbReference type="EMBL" id="JYDS01004672">
    <property type="protein sequence ID" value="KRY94988.1"/>
    <property type="molecule type" value="Genomic_DNA"/>
</dbReference>
<sequence length="42" mass="5213">MKSLKAIYSRTTEYPNFEKKFFGHFWQNKPIYSSEKFENFEN</sequence>
<accession>A0A0V1GA16</accession>
<protein>
    <submittedName>
        <fullName evidence="1">Uncharacterized protein</fullName>
    </submittedName>
</protein>
<proteinExistence type="predicted"/>
<organism evidence="1 2">
    <name type="scientific">Trichinella pseudospiralis</name>
    <name type="common">Parasitic roundworm</name>
    <dbReference type="NCBI Taxonomy" id="6337"/>
    <lineage>
        <taxon>Eukaryota</taxon>
        <taxon>Metazoa</taxon>
        <taxon>Ecdysozoa</taxon>
        <taxon>Nematoda</taxon>
        <taxon>Enoplea</taxon>
        <taxon>Dorylaimia</taxon>
        <taxon>Trichinellida</taxon>
        <taxon>Trichinellidae</taxon>
        <taxon>Trichinella</taxon>
    </lineage>
</organism>
<comment type="caution">
    <text evidence="1">The sequence shown here is derived from an EMBL/GenBank/DDBJ whole genome shotgun (WGS) entry which is preliminary data.</text>
</comment>
<reference evidence="1 2" key="1">
    <citation type="submission" date="2015-01" db="EMBL/GenBank/DDBJ databases">
        <title>Evolution of Trichinella species and genotypes.</title>
        <authorList>
            <person name="Korhonen P.K."/>
            <person name="Edoardo P."/>
            <person name="Giuseppe L.R."/>
            <person name="Gasser R.B."/>
        </authorList>
    </citation>
    <scope>NUCLEOTIDE SEQUENCE [LARGE SCALE GENOMIC DNA]</scope>
    <source>
        <strain evidence="1">ISS588</strain>
    </source>
</reference>
<keyword evidence="2" id="KW-1185">Reference proteome</keyword>
<dbReference type="Proteomes" id="UP000054805">
    <property type="component" value="Unassembled WGS sequence"/>
</dbReference>
<evidence type="ECO:0000313" key="1">
    <source>
        <dbReference type="EMBL" id="KRY94988.1"/>
    </source>
</evidence>
<dbReference type="AlphaFoldDB" id="A0A0V1GA16"/>
<gene>
    <name evidence="1" type="ORF">T4B_14812</name>
</gene>
<evidence type="ECO:0000313" key="2">
    <source>
        <dbReference type="Proteomes" id="UP000054805"/>
    </source>
</evidence>
<name>A0A0V1GA16_TRIPS</name>